<proteinExistence type="predicted"/>
<gene>
    <name evidence="2" type="ORF">PoB_007075400</name>
</gene>
<feature type="compositionally biased region" description="Acidic residues" evidence="1">
    <location>
        <begin position="74"/>
        <end position="113"/>
    </location>
</feature>
<protein>
    <submittedName>
        <fullName evidence="2">Uncharacterized protein</fullName>
    </submittedName>
</protein>
<evidence type="ECO:0000256" key="1">
    <source>
        <dbReference type="SAM" id="MobiDB-lite"/>
    </source>
</evidence>
<comment type="caution">
    <text evidence="2">The sequence shown here is derived from an EMBL/GenBank/DDBJ whole genome shotgun (WGS) entry which is preliminary data.</text>
</comment>
<feature type="region of interest" description="Disordered" evidence="1">
    <location>
        <begin position="1"/>
        <end position="50"/>
    </location>
</feature>
<evidence type="ECO:0000313" key="3">
    <source>
        <dbReference type="Proteomes" id="UP000735302"/>
    </source>
</evidence>
<dbReference type="AlphaFoldDB" id="A0AAV4DJN6"/>
<dbReference type="EMBL" id="BLXT01007949">
    <property type="protein sequence ID" value="GFO44249.1"/>
    <property type="molecule type" value="Genomic_DNA"/>
</dbReference>
<dbReference type="Proteomes" id="UP000735302">
    <property type="component" value="Unassembled WGS sequence"/>
</dbReference>
<evidence type="ECO:0000313" key="2">
    <source>
        <dbReference type="EMBL" id="GFO44249.1"/>
    </source>
</evidence>
<reference evidence="2 3" key="1">
    <citation type="journal article" date="2021" name="Elife">
        <title>Chloroplast acquisition without the gene transfer in kleptoplastic sea slugs, Plakobranchus ocellatus.</title>
        <authorList>
            <person name="Maeda T."/>
            <person name="Takahashi S."/>
            <person name="Yoshida T."/>
            <person name="Shimamura S."/>
            <person name="Takaki Y."/>
            <person name="Nagai Y."/>
            <person name="Toyoda A."/>
            <person name="Suzuki Y."/>
            <person name="Arimoto A."/>
            <person name="Ishii H."/>
            <person name="Satoh N."/>
            <person name="Nishiyama T."/>
            <person name="Hasebe M."/>
            <person name="Maruyama T."/>
            <person name="Minagawa J."/>
            <person name="Obokata J."/>
            <person name="Shigenobu S."/>
        </authorList>
    </citation>
    <scope>NUCLEOTIDE SEQUENCE [LARGE SCALE GENOMIC DNA]</scope>
</reference>
<name>A0AAV4DJN6_9GAST</name>
<feature type="region of interest" description="Disordered" evidence="1">
    <location>
        <begin position="70"/>
        <end position="119"/>
    </location>
</feature>
<keyword evidence="3" id="KW-1185">Reference proteome</keyword>
<accession>A0AAV4DJN6</accession>
<organism evidence="2 3">
    <name type="scientific">Plakobranchus ocellatus</name>
    <dbReference type="NCBI Taxonomy" id="259542"/>
    <lineage>
        <taxon>Eukaryota</taxon>
        <taxon>Metazoa</taxon>
        <taxon>Spiralia</taxon>
        <taxon>Lophotrochozoa</taxon>
        <taxon>Mollusca</taxon>
        <taxon>Gastropoda</taxon>
        <taxon>Heterobranchia</taxon>
        <taxon>Euthyneura</taxon>
        <taxon>Panpulmonata</taxon>
        <taxon>Sacoglossa</taxon>
        <taxon>Placobranchoidea</taxon>
        <taxon>Plakobranchidae</taxon>
        <taxon>Plakobranchus</taxon>
    </lineage>
</organism>
<sequence length="119" mass="13264">MEGSTPSHPAEKPRAEFEDFPSGRTETGSSVACGLEPPGAKIDGGNGIGKRWSWIDNVCWWPILRRGVRKAVDDGDDDNDDNNDDDDDDDDDGDDNDDDDDTDDNNDDDDDYCFDLFRE</sequence>